<evidence type="ECO:0000256" key="2">
    <source>
        <dbReference type="ARBA" id="ARBA00011245"/>
    </source>
</evidence>
<dbReference type="Pfam" id="PF01406">
    <property type="entry name" value="tRNA-synt_1e"/>
    <property type="match status" value="1"/>
</dbReference>
<dbReference type="PANTHER" id="PTHR10890:SF3">
    <property type="entry name" value="CYSTEINE--TRNA LIGASE, CYTOPLASMIC"/>
    <property type="match status" value="1"/>
</dbReference>
<comment type="subunit">
    <text evidence="2 10">Monomer.</text>
</comment>
<evidence type="ECO:0000256" key="10">
    <source>
        <dbReference type="HAMAP-Rule" id="MF_00041"/>
    </source>
</evidence>
<dbReference type="CDD" id="cd00672">
    <property type="entry name" value="CysRS_core"/>
    <property type="match status" value="1"/>
</dbReference>
<feature type="binding site" evidence="10">
    <location>
        <position position="223"/>
    </location>
    <ligand>
        <name>Zn(2+)</name>
        <dbReference type="ChEBI" id="CHEBI:29105"/>
    </ligand>
</feature>
<feature type="binding site" evidence="10">
    <location>
        <position position="32"/>
    </location>
    <ligand>
        <name>Zn(2+)</name>
        <dbReference type="ChEBI" id="CHEBI:29105"/>
    </ligand>
</feature>
<name>A0A1C3ED48_9GAMM</name>
<keyword evidence="13" id="KW-1185">Reference proteome</keyword>
<dbReference type="EMBL" id="LYBM01000041">
    <property type="protein sequence ID" value="ODA31124.1"/>
    <property type="molecule type" value="Genomic_DNA"/>
</dbReference>
<dbReference type="GO" id="GO:0004817">
    <property type="term" value="F:cysteine-tRNA ligase activity"/>
    <property type="evidence" value="ECO:0007669"/>
    <property type="project" value="UniProtKB-UniRule"/>
</dbReference>
<keyword evidence="10" id="KW-0963">Cytoplasm</keyword>
<accession>A0A1C3ED48</accession>
<dbReference type="GO" id="GO:0006423">
    <property type="term" value="P:cysteinyl-tRNA aminoacylation"/>
    <property type="evidence" value="ECO:0007669"/>
    <property type="project" value="UniProtKB-UniRule"/>
</dbReference>
<dbReference type="Gene3D" id="3.40.50.620">
    <property type="entry name" value="HUPs"/>
    <property type="match status" value="1"/>
</dbReference>
<comment type="caution">
    <text evidence="10">Lacks conserved residue(s) required for the propagation of feature annotation.</text>
</comment>
<dbReference type="GO" id="GO:0005829">
    <property type="term" value="C:cytosol"/>
    <property type="evidence" value="ECO:0007669"/>
    <property type="project" value="TreeGrafter"/>
</dbReference>
<feature type="short sequence motif" description="'HIGH' region" evidence="10">
    <location>
        <begin position="34"/>
        <end position="44"/>
    </location>
</feature>
<organism evidence="12 13">
    <name type="scientific">Veronia pacifica</name>
    <dbReference type="NCBI Taxonomy" id="1080227"/>
    <lineage>
        <taxon>Bacteria</taxon>
        <taxon>Pseudomonadati</taxon>
        <taxon>Pseudomonadota</taxon>
        <taxon>Gammaproteobacteria</taxon>
        <taxon>Vibrionales</taxon>
        <taxon>Vibrionaceae</taxon>
        <taxon>Veronia</taxon>
    </lineage>
</organism>
<feature type="domain" description="tRNA synthetases class I catalytic" evidence="11">
    <location>
        <begin position="19"/>
        <end position="326"/>
    </location>
</feature>
<evidence type="ECO:0000313" key="13">
    <source>
        <dbReference type="Proteomes" id="UP000094936"/>
    </source>
</evidence>
<dbReference type="InterPro" id="IPR032678">
    <property type="entry name" value="tRNA-synt_1_cat_dom"/>
</dbReference>
<dbReference type="InterPro" id="IPR015803">
    <property type="entry name" value="Cys-tRNA-ligase"/>
</dbReference>
<dbReference type="GO" id="GO:0005524">
    <property type="term" value="F:ATP binding"/>
    <property type="evidence" value="ECO:0007669"/>
    <property type="project" value="UniProtKB-UniRule"/>
</dbReference>
<feature type="binding site" evidence="10">
    <location>
        <position position="283"/>
    </location>
    <ligand>
        <name>ATP</name>
        <dbReference type="ChEBI" id="CHEBI:30616"/>
    </ligand>
</feature>
<evidence type="ECO:0000256" key="6">
    <source>
        <dbReference type="ARBA" id="ARBA00022833"/>
    </source>
</evidence>
<keyword evidence="6 10" id="KW-0862">Zinc</keyword>
<evidence type="ECO:0000256" key="1">
    <source>
        <dbReference type="ARBA" id="ARBA00005594"/>
    </source>
</evidence>
<evidence type="ECO:0000256" key="4">
    <source>
        <dbReference type="ARBA" id="ARBA00022723"/>
    </source>
</evidence>
<dbReference type="GO" id="GO:0008270">
    <property type="term" value="F:zinc ion binding"/>
    <property type="evidence" value="ECO:0007669"/>
    <property type="project" value="UniProtKB-UniRule"/>
</dbReference>
<dbReference type="InterPro" id="IPR009080">
    <property type="entry name" value="tRNAsynth_Ia_anticodon-bd"/>
</dbReference>
<dbReference type="NCBIfam" id="TIGR00435">
    <property type="entry name" value="cysS"/>
    <property type="match status" value="1"/>
</dbReference>
<keyword evidence="5 10" id="KW-0547">Nucleotide-binding</keyword>
<dbReference type="InterPro" id="IPR024909">
    <property type="entry name" value="Cys-tRNA/MSH_ligase"/>
</dbReference>
<protein>
    <recommendedName>
        <fullName evidence="10">Cysteine--tRNA ligase</fullName>
        <ecNumber evidence="10">6.1.1.16</ecNumber>
    </recommendedName>
    <alternativeName>
        <fullName evidence="10">Cysteinyl-tRNA synthetase</fullName>
        <shortName evidence="10">CysRS</shortName>
    </alternativeName>
</protein>
<reference evidence="12 13" key="1">
    <citation type="submission" date="2016-05" db="EMBL/GenBank/DDBJ databases">
        <title>Genomic Taxonomy of the Vibrionaceae.</title>
        <authorList>
            <person name="Gomez-Gil B."/>
            <person name="Enciso-Ibarra J."/>
        </authorList>
    </citation>
    <scope>NUCLEOTIDE SEQUENCE [LARGE SCALE GENOMIC DNA]</scope>
    <source>
        <strain evidence="12 13">CAIM 1920</strain>
    </source>
</reference>
<evidence type="ECO:0000259" key="11">
    <source>
        <dbReference type="Pfam" id="PF01406"/>
    </source>
</evidence>
<dbReference type="OrthoDB" id="9815130at2"/>
<comment type="catalytic activity">
    <reaction evidence="10">
        <text>tRNA(Cys) + L-cysteine + ATP = L-cysteinyl-tRNA(Cys) + AMP + diphosphate</text>
        <dbReference type="Rhea" id="RHEA:17773"/>
        <dbReference type="Rhea" id="RHEA-COMP:9661"/>
        <dbReference type="Rhea" id="RHEA-COMP:9679"/>
        <dbReference type="ChEBI" id="CHEBI:30616"/>
        <dbReference type="ChEBI" id="CHEBI:33019"/>
        <dbReference type="ChEBI" id="CHEBI:35235"/>
        <dbReference type="ChEBI" id="CHEBI:78442"/>
        <dbReference type="ChEBI" id="CHEBI:78517"/>
        <dbReference type="ChEBI" id="CHEBI:456215"/>
        <dbReference type="EC" id="6.1.1.16"/>
    </reaction>
</comment>
<proteinExistence type="inferred from homology"/>
<dbReference type="HAMAP" id="MF_00041">
    <property type="entry name" value="Cys_tRNA_synth"/>
    <property type="match status" value="1"/>
</dbReference>
<comment type="subcellular location">
    <subcellularLocation>
        <location evidence="10">Cytoplasm</location>
    </subcellularLocation>
</comment>
<dbReference type="Proteomes" id="UP000094936">
    <property type="component" value="Unassembled WGS sequence"/>
</dbReference>
<evidence type="ECO:0000256" key="9">
    <source>
        <dbReference type="ARBA" id="ARBA00023146"/>
    </source>
</evidence>
<dbReference type="STRING" id="1080227.A8L45_18290"/>
<dbReference type="EC" id="6.1.1.16" evidence="10"/>
<keyword evidence="7 10" id="KW-0067">ATP-binding</keyword>
<dbReference type="PANTHER" id="PTHR10890">
    <property type="entry name" value="CYSTEINYL-TRNA SYNTHETASE"/>
    <property type="match status" value="1"/>
</dbReference>
<keyword evidence="8 10" id="KW-0648">Protein biosynthesis</keyword>
<evidence type="ECO:0000256" key="5">
    <source>
        <dbReference type="ARBA" id="ARBA00022741"/>
    </source>
</evidence>
<feature type="binding site" evidence="10">
    <location>
        <position position="252"/>
    </location>
    <ligand>
        <name>Zn(2+)</name>
        <dbReference type="ChEBI" id="CHEBI:29105"/>
    </ligand>
</feature>
<keyword evidence="3 10" id="KW-0436">Ligase</keyword>
<dbReference type="PRINTS" id="PR00983">
    <property type="entry name" value="TRNASYNTHCYS"/>
</dbReference>
<sequence>MTQTPIRFFNTLSRQSEAFTPMKKGEVGLYVCGPTVYDYAHIGNLRTYLFVDLLTRALRFNDLRVNHVMNITDVGHLVSDGDTGEDKMEKGARQQQKSAWQIAKDFEQAFFADMAQLNIASPSITCRATEHIQEQIDFISELEKKGFTYMTQDGVYFDSSKQADYGKLARLDRAGLEAGKRVDMAEKKQVTDFALWKFSGKRQRQMEWPSPWGVGFPGWHIECSAMAEKYLGKRFDIHVGGEDHIPVHHTNEIAQCEAKNGHIQANVWLHGFFLNLNKEKISKSGTSLRLKTLTDKGFDPLAYRYLILTGHYRSQLSFTWESLSGAQTALRRLKRRVAELPEGGEVDTAFLNRFVAFINDDLNMPRALSLVSELLDSELDGATKRATLMCFDQIFGLKVDQPEQAHIPDDIYQLAEERKALKAARKFAEADAIRDKLLAMGYKVSDGKDGNIDIQIHISH</sequence>
<dbReference type="RefSeq" id="WP_068904805.1">
    <property type="nucleotide sequence ID" value="NZ_JBHUIF010000009.1"/>
</dbReference>
<comment type="caution">
    <text evidence="12">The sequence shown here is derived from an EMBL/GenBank/DDBJ whole genome shotgun (WGS) entry which is preliminary data.</text>
</comment>
<dbReference type="AlphaFoldDB" id="A0A1C3ED48"/>
<comment type="similarity">
    <text evidence="1 10">Belongs to the class-I aminoacyl-tRNA synthetase family.</text>
</comment>
<keyword evidence="4 10" id="KW-0479">Metal-binding</keyword>
<gene>
    <name evidence="10" type="primary">cysS</name>
    <name evidence="12" type="ORF">A8L45_18290</name>
</gene>
<feature type="binding site" evidence="10">
    <location>
        <position position="248"/>
    </location>
    <ligand>
        <name>Zn(2+)</name>
        <dbReference type="ChEBI" id="CHEBI:29105"/>
    </ligand>
</feature>
<evidence type="ECO:0000313" key="12">
    <source>
        <dbReference type="EMBL" id="ODA31124.1"/>
    </source>
</evidence>
<dbReference type="SUPFAM" id="SSF52374">
    <property type="entry name" value="Nucleotidylyl transferase"/>
    <property type="match status" value="1"/>
</dbReference>
<dbReference type="Gene3D" id="1.20.120.640">
    <property type="entry name" value="Anticodon-binding domain of a subclass of class I aminoacyl-tRNA synthetases"/>
    <property type="match status" value="1"/>
</dbReference>
<evidence type="ECO:0000256" key="7">
    <source>
        <dbReference type="ARBA" id="ARBA00022840"/>
    </source>
</evidence>
<dbReference type="SUPFAM" id="SSF47323">
    <property type="entry name" value="Anticodon-binding domain of a subclass of class I aminoacyl-tRNA synthetases"/>
    <property type="match status" value="1"/>
</dbReference>
<keyword evidence="9 10" id="KW-0030">Aminoacyl-tRNA synthetase</keyword>
<dbReference type="InterPro" id="IPR014729">
    <property type="entry name" value="Rossmann-like_a/b/a_fold"/>
</dbReference>
<evidence type="ECO:0000256" key="8">
    <source>
        <dbReference type="ARBA" id="ARBA00022917"/>
    </source>
</evidence>
<comment type="cofactor">
    <cofactor evidence="10">
        <name>Zn(2+)</name>
        <dbReference type="ChEBI" id="CHEBI:29105"/>
    </cofactor>
    <text evidence="10">Binds 1 zinc ion per subunit.</text>
</comment>
<evidence type="ECO:0000256" key="3">
    <source>
        <dbReference type="ARBA" id="ARBA00022598"/>
    </source>
</evidence>